<proteinExistence type="predicted"/>
<organism evidence="1">
    <name type="scientific">freshwater metagenome</name>
    <dbReference type="NCBI Taxonomy" id="449393"/>
    <lineage>
        <taxon>unclassified sequences</taxon>
        <taxon>metagenomes</taxon>
        <taxon>ecological metagenomes</taxon>
    </lineage>
</organism>
<protein>
    <submittedName>
        <fullName evidence="1">Unannotated protein</fullName>
    </submittedName>
</protein>
<sequence length="262" mass="28579">MFDRARGDERPFARPHVEVDRHACKHLALVGQGPRVAPFERVDIGGHQCRPVDDVLAVVATLGHRLAGAAGHERLAEADHLDTTVVQVELAGDLMVGALQQPRHRVAEHRTATMACVQRTSGVRADELDIGAKPVPEVWCGVVLHSRRHDVGEDVVQPRIGQAEVHETRPRDLDRSDVSRRMCGEVIGHLLRKLAWVATGPLRHRERHVGGPVAVLTTRRTLEADGLGQRFDRQSDQGVAQCGGELVANHGVLSVCGRRSGA</sequence>
<evidence type="ECO:0000313" key="1">
    <source>
        <dbReference type="EMBL" id="CAB5027208.1"/>
    </source>
</evidence>
<name>A0A6J7RF20_9ZZZZ</name>
<dbReference type="AlphaFoldDB" id="A0A6J7RF20"/>
<dbReference type="EMBL" id="CAFBOS010000322">
    <property type="protein sequence ID" value="CAB5027208.1"/>
    <property type="molecule type" value="Genomic_DNA"/>
</dbReference>
<accession>A0A6J7RF20</accession>
<gene>
    <name evidence="1" type="ORF">UFOPK3967_03146</name>
</gene>
<reference evidence="1" key="1">
    <citation type="submission" date="2020-05" db="EMBL/GenBank/DDBJ databases">
        <authorList>
            <person name="Chiriac C."/>
            <person name="Salcher M."/>
            <person name="Ghai R."/>
            <person name="Kavagutti S V."/>
        </authorList>
    </citation>
    <scope>NUCLEOTIDE SEQUENCE</scope>
</reference>